<dbReference type="AlphaFoldDB" id="A0A5E4YHB0"/>
<keyword evidence="3" id="KW-1185">Reference proteome</keyword>
<reference evidence="2 3" key="1">
    <citation type="submission" date="2019-08" db="EMBL/GenBank/DDBJ databases">
        <authorList>
            <person name="Peeters C."/>
        </authorList>
    </citation>
    <scope>NUCLEOTIDE SEQUENCE [LARGE SCALE GENOMIC DNA]</scope>
    <source>
        <strain evidence="2 3">LMG 31115</strain>
    </source>
</reference>
<feature type="signal peptide" evidence="1">
    <location>
        <begin position="1"/>
        <end position="18"/>
    </location>
</feature>
<feature type="chain" id="PRO_5022832343" description="DUF3142 domain-containing protein" evidence="1">
    <location>
        <begin position="19"/>
        <end position="235"/>
    </location>
</feature>
<evidence type="ECO:0000256" key="1">
    <source>
        <dbReference type="SAM" id="SignalP"/>
    </source>
</evidence>
<proteinExistence type="predicted"/>
<gene>
    <name evidence="2" type="ORF">PIN31115_04479</name>
</gene>
<keyword evidence="1" id="KW-0732">Signal</keyword>
<dbReference type="Proteomes" id="UP000333828">
    <property type="component" value="Unassembled WGS sequence"/>
</dbReference>
<dbReference type="SUPFAM" id="SSF51445">
    <property type="entry name" value="(Trans)glycosidases"/>
    <property type="match status" value="1"/>
</dbReference>
<dbReference type="RefSeq" id="WP_150685953.1">
    <property type="nucleotide sequence ID" value="NZ_CABPSI010000005.1"/>
</dbReference>
<name>A0A5E4YHB0_9BURK</name>
<evidence type="ECO:0008006" key="4">
    <source>
        <dbReference type="Google" id="ProtNLM"/>
    </source>
</evidence>
<dbReference type="InterPro" id="IPR021488">
    <property type="entry name" value="DUF3142"/>
</dbReference>
<dbReference type="EMBL" id="CABPSI010000005">
    <property type="protein sequence ID" value="VVE47688.1"/>
    <property type="molecule type" value="Genomic_DNA"/>
</dbReference>
<sequence>MRRWVVVGLLLGVRLASAGTVDASEFDVFWLWAGVKPQPILLKARTVYVLQGQIEASPQDEARVRFIAQRPNYPSFSHAEIWLVYRVHTLRWTPRVMDIMLAQLARSRALGHEIIGIQIDFDARTRHLSGYLDFLRRLRALLPADCQLSITGLLDWSSRINAEQVNQLNHVVDEVVVQTYQGRRTIPNYEVYLRSVARLQLPFRIGVVQSGEWRAQPDLAKSPWFLGYVVFLINE</sequence>
<evidence type="ECO:0000313" key="3">
    <source>
        <dbReference type="Proteomes" id="UP000333828"/>
    </source>
</evidence>
<organism evidence="2 3">
    <name type="scientific">Pandoraea iniqua</name>
    <dbReference type="NCBI Taxonomy" id="2508288"/>
    <lineage>
        <taxon>Bacteria</taxon>
        <taxon>Pseudomonadati</taxon>
        <taxon>Pseudomonadota</taxon>
        <taxon>Betaproteobacteria</taxon>
        <taxon>Burkholderiales</taxon>
        <taxon>Burkholderiaceae</taxon>
        <taxon>Pandoraea</taxon>
    </lineage>
</organism>
<dbReference type="InterPro" id="IPR017853">
    <property type="entry name" value="GH"/>
</dbReference>
<accession>A0A5E4YHB0</accession>
<dbReference type="Pfam" id="PF11340">
    <property type="entry name" value="DUF3142"/>
    <property type="match status" value="1"/>
</dbReference>
<evidence type="ECO:0000313" key="2">
    <source>
        <dbReference type="EMBL" id="VVE47688.1"/>
    </source>
</evidence>
<protein>
    <recommendedName>
        <fullName evidence="4">DUF3142 domain-containing protein</fullName>
    </recommendedName>
</protein>